<keyword evidence="10" id="KW-0175">Coiled coil</keyword>
<accession>A0ABR1PIJ0</accession>
<evidence type="ECO:0000256" key="11">
    <source>
        <dbReference type="SAM" id="MobiDB-lite"/>
    </source>
</evidence>
<keyword evidence="4 8" id="KW-0378">Hydrolase</keyword>
<dbReference type="InterPro" id="IPR002642">
    <property type="entry name" value="LysoPLipase_cat_dom"/>
</dbReference>
<evidence type="ECO:0000256" key="12">
    <source>
        <dbReference type="SAM" id="Phobius"/>
    </source>
</evidence>
<feature type="compositionally biased region" description="Low complexity" evidence="11">
    <location>
        <begin position="1015"/>
        <end position="1067"/>
    </location>
</feature>
<feature type="transmembrane region" description="Helical" evidence="12">
    <location>
        <begin position="530"/>
        <end position="551"/>
    </location>
</feature>
<dbReference type="SUPFAM" id="SSF52151">
    <property type="entry name" value="FabD/lysophospholipase-like"/>
    <property type="match status" value="1"/>
</dbReference>
<evidence type="ECO:0000256" key="10">
    <source>
        <dbReference type="SAM" id="Coils"/>
    </source>
</evidence>
<comment type="similarity">
    <text evidence="1 9">Belongs to the lysophospholipase family.</text>
</comment>
<evidence type="ECO:0000256" key="5">
    <source>
        <dbReference type="ARBA" id="ARBA00022963"/>
    </source>
</evidence>
<feature type="coiled-coil region" evidence="10">
    <location>
        <begin position="938"/>
        <end position="999"/>
    </location>
</feature>
<keyword evidence="12" id="KW-0812">Transmembrane</keyword>
<dbReference type="Pfam" id="PF01735">
    <property type="entry name" value="PLA2_B"/>
    <property type="match status" value="1"/>
</dbReference>
<evidence type="ECO:0000313" key="15">
    <source>
        <dbReference type="Proteomes" id="UP001430848"/>
    </source>
</evidence>
<sequence>MRSHSLFFLCLGLASATSPYAPSTTPCPSGPLIRDGNIDLSDREEAYRVGRKAKADVSLASWLDKQSPGLGSGILPTLGLSISGGGWRSFLIGAGVMQAMDDREDGDAVTSGLLQALTYHIGVSGGGWLVSSWAGNNFPTVSELADDLWKPAFKHGIEAPGGWKFLAAYADITADVLEKKTAGYPVSLDDPWSRLLSYQMIEGDRGGVATRLSDVAGFSNFVDQSVPFPIIDANGINTKAGLCGPTDNGTVWEFTPYDFGSWNDGVSAWIPIEYLGTAAGDTECTVGFDNLGFVLGTGSNLFGNSACVESNPFGDMQNVLEKLVDVLHDVDEKLDFARIPNPFKGFNGTGDEAKEVFLVDELYMVDGGIGLHNDPLAPLLEPARNVSVIFLSDSSADEDNYPTGACLIDASWYTKNISRIADRMPAIPAQEVFFEQGFNKRAAFFGCDEPEAVTIVYLPNVNYIYESNLATAKFQYDPEVTEGMIANGAQTATQNGADGWGLCLACAIMMKEEGYTLPLGQLEQHLEMDAIQLAAIVASRLFLAWIFTWILKGLVKIFLPFSIPYSCLYLICLAYSIQIKVLVKRPSQSEPSQPDPKSSSKCVHLELGDGLTEVKKELGIVEELLEAYGTLIEKSGIVCREAFTQIYREQKEQLRQYNDFRKQYADQFGSIVNVLEGHRKDIAETSRAATEDKTSLCNIIGQYRQIVEDNQKFVRVHIDSVTKTLKTQDTAITRHQELADSRDHSIQDILQKQSKKIDKNTKLIETHGTSIDNVVSDHADLVAEYQKALDGLALLITANRIFSSIHEAPQWKSFGDHTQRVVAEEDVIDGTQQLQLAQDHDKRISNPQLGTASANVVDNVQQIARTFRGTYDDMITAMKEKPEGLRHRDWLATRRINILKADGDHDRNPDTTSGVGQLMATVFGQLRDTLQSTVEARHAEAMEQLRRGQEDMERLRAEIGDIQGLREQVRVAQARRERLTEQDREIRALREEIRRLRDDVCQHVRDEIDQFLAESHSTTTATSNATASRDGDTLTAATATDPTDVTGSFHIPAAAPAHNDDAGAPDASVHEDDMAVDDEDDNGVRSDGEGRLMGDFLCRMMSREDWPDKKKSRRKTRKMYAIAKQRAEEQAEE</sequence>
<keyword evidence="12" id="KW-1133">Transmembrane helix</keyword>
<comment type="catalytic activity">
    <reaction evidence="9">
        <text>a 1-acyl-sn-glycero-3-phosphocholine + H2O = sn-glycerol 3-phosphocholine + a fatty acid + H(+)</text>
        <dbReference type="Rhea" id="RHEA:15177"/>
        <dbReference type="ChEBI" id="CHEBI:15377"/>
        <dbReference type="ChEBI" id="CHEBI:15378"/>
        <dbReference type="ChEBI" id="CHEBI:16870"/>
        <dbReference type="ChEBI" id="CHEBI:28868"/>
        <dbReference type="ChEBI" id="CHEBI:58168"/>
        <dbReference type="EC" id="3.1.1.5"/>
    </reaction>
</comment>
<dbReference type="PANTHER" id="PTHR10728">
    <property type="entry name" value="CYTOSOLIC PHOSPHOLIPASE A2"/>
    <property type="match status" value="1"/>
</dbReference>
<evidence type="ECO:0000256" key="8">
    <source>
        <dbReference type="PROSITE-ProRule" id="PRU00555"/>
    </source>
</evidence>
<keyword evidence="3 9" id="KW-0732">Signal</keyword>
<feature type="signal peptide" evidence="9">
    <location>
        <begin position="1"/>
        <end position="16"/>
    </location>
</feature>
<keyword evidence="5 8" id="KW-0442">Lipid degradation</keyword>
<evidence type="ECO:0000256" key="9">
    <source>
        <dbReference type="RuleBase" id="RU362103"/>
    </source>
</evidence>
<dbReference type="PANTHER" id="PTHR10728:SF33">
    <property type="entry name" value="LYSOPHOSPHOLIPASE 1-RELATED"/>
    <property type="match status" value="1"/>
</dbReference>
<name>A0ABR1PIJ0_DIAER</name>
<dbReference type="EMBL" id="JAKNSF020000007">
    <property type="protein sequence ID" value="KAK7737613.1"/>
    <property type="molecule type" value="Genomic_DNA"/>
</dbReference>
<protein>
    <recommendedName>
        <fullName evidence="2 9">Lysophospholipase</fullName>
        <ecNumber evidence="2 9">3.1.1.5</ecNumber>
    </recommendedName>
</protein>
<gene>
    <name evidence="14" type="ORF">SLS63_002742</name>
</gene>
<evidence type="ECO:0000256" key="3">
    <source>
        <dbReference type="ARBA" id="ARBA00022729"/>
    </source>
</evidence>
<keyword evidence="7" id="KW-0325">Glycoprotein</keyword>
<evidence type="ECO:0000313" key="14">
    <source>
        <dbReference type="EMBL" id="KAK7737613.1"/>
    </source>
</evidence>
<evidence type="ECO:0000256" key="1">
    <source>
        <dbReference type="ARBA" id="ARBA00008780"/>
    </source>
</evidence>
<keyword evidence="6 8" id="KW-0443">Lipid metabolism</keyword>
<dbReference type="InterPro" id="IPR016035">
    <property type="entry name" value="Acyl_Trfase/lysoPLipase"/>
</dbReference>
<dbReference type="EC" id="3.1.1.5" evidence="2 9"/>
<feature type="domain" description="PLA2c" evidence="13">
    <location>
        <begin position="26"/>
        <end position="552"/>
    </location>
</feature>
<comment type="caution">
    <text evidence="14">The sequence shown here is derived from an EMBL/GenBank/DDBJ whole genome shotgun (WGS) entry which is preliminary data.</text>
</comment>
<dbReference type="Gene3D" id="3.40.1090.10">
    <property type="entry name" value="Cytosolic phospholipase A2 catalytic domain"/>
    <property type="match status" value="1"/>
</dbReference>
<feature type="region of interest" description="Disordered" evidence="11">
    <location>
        <begin position="1103"/>
        <end position="1133"/>
    </location>
</feature>
<keyword evidence="15" id="KW-1185">Reference proteome</keyword>
<proteinExistence type="inferred from homology"/>
<keyword evidence="12" id="KW-0472">Membrane</keyword>
<evidence type="ECO:0000259" key="13">
    <source>
        <dbReference type="PROSITE" id="PS51210"/>
    </source>
</evidence>
<feature type="chain" id="PRO_5044999543" description="Lysophospholipase" evidence="9">
    <location>
        <begin position="17"/>
        <end position="1133"/>
    </location>
</feature>
<evidence type="ECO:0000256" key="7">
    <source>
        <dbReference type="ARBA" id="ARBA00023180"/>
    </source>
</evidence>
<evidence type="ECO:0000256" key="4">
    <source>
        <dbReference type="ARBA" id="ARBA00022801"/>
    </source>
</evidence>
<reference evidence="14 15" key="1">
    <citation type="submission" date="2024-02" db="EMBL/GenBank/DDBJ databases">
        <title>De novo assembly and annotation of 12 fungi associated with fruit tree decline syndrome in Ontario, Canada.</title>
        <authorList>
            <person name="Sulman M."/>
            <person name="Ellouze W."/>
            <person name="Ilyukhin E."/>
        </authorList>
    </citation>
    <scope>NUCLEOTIDE SEQUENCE [LARGE SCALE GENOMIC DNA]</scope>
    <source>
        <strain evidence="14 15">M169</strain>
    </source>
</reference>
<organism evidence="14 15">
    <name type="scientific">Diaporthe eres</name>
    <name type="common">Phomopsis oblonga</name>
    <dbReference type="NCBI Taxonomy" id="83184"/>
    <lineage>
        <taxon>Eukaryota</taxon>
        <taxon>Fungi</taxon>
        <taxon>Dikarya</taxon>
        <taxon>Ascomycota</taxon>
        <taxon>Pezizomycotina</taxon>
        <taxon>Sordariomycetes</taxon>
        <taxon>Sordariomycetidae</taxon>
        <taxon>Diaporthales</taxon>
        <taxon>Diaporthaceae</taxon>
        <taxon>Diaporthe</taxon>
        <taxon>Diaporthe eres species complex</taxon>
    </lineage>
</organism>
<evidence type="ECO:0000256" key="6">
    <source>
        <dbReference type="ARBA" id="ARBA00023098"/>
    </source>
</evidence>
<dbReference type="Proteomes" id="UP001430848">
    <property type="component" value="Unassembled WGS sequence"/>
</dbReference>
<dbReference type="PROSITE" id="PS51210">
    <property type="entry name" value="PLA2C"/>
    <property type="match status" value="1"/>
</dbReference>
<feature type="transmembrane region" description="Helical" evidence="12">
    <location>
        <begin position="558"/>
        <end position="577"/>
    </location>
</feature>
<evidence type="ECO:0000256" key="2">
    <source>
        <dbReference type="ARBA" id="ARBA00013274"/>
    </source>
</evidence>
<feature type="region of interest" description="Disordered" evidence="11">
    <location>
        <begin position="1015"/>
        <end position="1069"/>
    </location>
</feature>
<dbReference type="SMART" id="SM00022">
    <property type="entry name" value="PLAc"/>
    <property type="match status" value="1"/>
</dbReference>